<dbReference type="EMBL" id="SMMG02000001">
    <property type="protein sequence ID" value="KAA3488354.1"/>
    <property type="molecule type" value="Genomic_DNA"/>
</dbReference>
<feature type="region of interest" description="Disordered" evidence="1">
    <location>
        <begin position="211"/>
        <end position="256"/>
    </location>
</feature>
<reference evidence="4" key="1">
    <citation type="journal article" date="2019" name="Plant Biotechnol. J.">
        <title>Genome sequencing of the Australian wild diploid species Gossypium australe highlights disease resistance and delayed gland morphogenesis.</title>
        <authorList>
            <person name="Cai Y."/>
            <person name="Cai X."/>
            <person name="Wang Q."/>
            <person name="Wang P."/>
            <person name="Zhang Y."/>
            <person name="Cai C."/>
            <person name="Xu Y."/>
            <person name="Wang K."/>
            <person name="Zhou Z."/>
            <person name="Wang C."/>
            <person name="Geng S."/>
            <person name="Li B."/>
            <person name="Dong Q."/>
            <person name="Hou Y."/>
            <person name="Wang H."/>
            <person name="Ai P."/>
            <person name="Liu Z."/>
            <person name="Yi F."/>
            <person name="Sun M."/>
            <person name="An G."/>
            <person name="Cheng J."/>
            <person name="Zhang Y."/>
            <person name="Shi Q."/>
            <person name="Xie Y."/>
            <person name="Shi X."/>
            <person name="Chang Y."/>
            <person name="Huang F."/>
            <person name="Chen Y."/>
            <person name="Hong S."/>
            <person name="Mi L."/>
            <person name="Sun Q."/>
            <person name="Zhang L."/>
            <person name="Zhou B."/>
            <person name="Peng R."/>
            <person name="Zhang X."/>
            <person name="Liu F."/>
        </authorList>
    </citation>
    <scope>NUCLEOTIDE SEQUENCE [LARGE SCALE GENOMIC DNA]</scope>
    <source>
        <strain evidence="4">cv. PA1801</strain>
    </source>
</reference>
<sequence length="328" mass="37724">MWNFYEEISHQLIRFGSIGATIDDHPERVKFWLENNIQVYDELSCTPAECLKCAISLLRDTAYQWWNTLVSLVPRERRFLDQKHKEFLELKQGQMTVTEYEREFVRLSKYAQEYVSTEEIMCKWFVDRLNGDIKLLVGILEFKEFVVLVDRACKVEELSKENRIEDSEARDSRKILMNRGKQYSSPKTQATSVSSVGSVRSYRPECQQCRRRHSVKKDKIQNARLSNTANRGRPPRNARNVTSSRGTTKDLAKESKARAPARAYAILAREDASSPDVITGTFSLYDTNVIALSDPGSTHLYICMNLVSNKSFPIESTEFVIKVSNPLG</sequence>
<feature type="compositionally biased region" description="Polar residues" evidence="1">
    <location>
        <begin position="181"/>
        <end position="191"/>
    </location>
</feature>
<evidence type="ECO:0000313" key="3">
    <source>
        <dbReference type="EMBL" id="KAA3488354.1"/>
    </source>
</evidence>
<gene>
    <name evidence="3" type="ORF">EPI10_032117</name>
</gene>
<accession>A0A5B6X4Z9</accession>
<protein>
    <submittedName>
        <fullName evidence="3">Gag-Pol polyprotein</fullName>
    </submittedName>
</protein>
<feature type="compositionally biased region" description="Low complexity" evidence="1">
    <location>
        <begin position="227"/>
        <end position="240"/>
    </location>
</feature>
<dbReference type="OrthoDB" id="2272416at2759"/>
<dbReference type="AlphaFoldDB" id="A0A5B6X4Z9"/>
<dbReference type="InterPro" id="IPR005162">
    <property type="entry name" value="Retrotrans_gag_dom"/>
</dbReference>
<dbReference type="Pfam" id="PF08284">
    <property type="entry name" value="RVP_2"/>
    <property type="match status" value="1"/>
</dbReference>
<evidence type="ECO:0000259" key="2">
    <source>
        <dbReference type="Pfam" id="PF03732"/>
    </source>
</evidence>
<name>A0A5B6X4Z9_9ROSI</name>
<dbReference type="Pfam" id="PF03732">
    <property type="entry name" value="Retrotrans_gag"/>
    <property type="match status" value="1"/>
</dbReference>
<dbReference type="PANTHER" id="PTHR34482:SF36">
    <property type="entry name" value="RETROTRANSPOSON GAG DOMAIN-CONTAINING PROTEIN"/>
    <property type="match status" value="1"/>
</dbReference>
<organism evidence="3 4">
    <name type="scientific">Gossypium australe</name>
    <dbReference type="NCBI Taxonomy" id="47621"/>
    <lineage>
        <taxon>Eukaryota</taxon>
        <taxon>Viridiplantae</taxon>
        <taxon>Streptophyta</taxon>
        <taxon>Embryophyta</taxon>
        <taxon>Tracheophyta</taxon>
        <taxon>Spermatophyta</taxon>
        <taxon>Magnoliopsida</taxon>
        <taxon>eudicotyledons</taxon>
        <taxon>Gunneridae</taxon>
        <taxon>Pentapetalae</taxon>
        <taxon>rosids</taxon>
        <taxon>malvids</taxon>
        <taxon>Malvales</taxon>
        <taxon>Malvaceae</taxon>
        <taxon>Malvoideae</taxon>
        <taxon>Gossypium</taxon>
    </lineage>
</organism>
<comment type="caution">
    <text evidence="3">The sequence shown here is derived from an EMBL/GenBank/DDBJ whole genome shotgun (WGS) entry which is preliminary data.</text>
</comment>
<dbReference type="PANTHER" id="PTHR34482">
    <property type="entry name" value="DNA DAMAGE-INDUCIBLE PROTEIN 1-LIKE"/>
    <property type="match status" value="1"/>
</dbReference>
<evidence type="ECO:0000313" key="4">
    <source>
        <dbReference type="Proteomes" id="UP000325315"/>
    </source>
</evidence>
<dbReference type="Proteomes" id="UP000325315">
    <property type="component" value="Unassembled WGS sequence"/>
</dbReference>
<evidence type="ECO:0000256" key="1">
    <source>
        <dbReference type="SAM" id="MobiDB-lite"/>
    </source>
</evidence>
<keyword evidence="4" id="KW-1185">Reference proteome</keyword>
<feature type="compositionally biased region" description="Basic and acidic residues" evidence="1">
    <location>
        <begin position="247"/>
        <end position="256"/>
    </location>
</feature>
<feature type="region of interest" description="Disordered" evidence="1">
    <location>
        <begin position="177"/>
        <end position="196"/>
    </location>
</feature>
<proteinExistence type="predicted"/>
<feature type="domain" description="Retrotransposon gag" evidence="2">
    <location>
        <begin position="80"/>
        <end position="127"/>
    </location>
</feature>